<evidence type="ECO:0000313" key="1">
    <source>
        <dbReference type="EMBL" id="KAH3692433.1"/>
    </source>
</evidence>
<organism evidence="1 2">
    <name type="scientific">Dreissena polymorpha</name>
    <name type="common">Zebra mussel</name>
    <name type="synonym">Mytilus polymorpha</name>
    <dbReference type="NCBI Taxonomy" id="45954"/>
    <lineage>
        <taxon>Eukaryota</taxon>
        <taxon>Metazoa</taxon>
        <taxon>Spiralia</taxon>
        <taxon>Lophotrochozoa</taxon>
        <taxon>Mollusca</taxon>
        <taxon>Bivalvia</taxon>
        <taxon>Autobranchia</taxon>
        <taxon>Heteroconchia</taxon>
        <taxon>Euheterodonta</taxon>
        <taxon>Imparidentia</taxon>
        <taxon>Neoheterodontei</taxon>
        <taxon>Myida</taxon>
        <taxon>Dreissenoidea</taxon>
        <taxon>Dreissenidae</taxon>
        <taxon>Dreissena</taxon>
    </lineage>
</organism>
<name>A0A9D4BES9_DREPO</name>
<accession>A0A9D4BES9</accession>
<keyword evidence="2" id="KW-1185">Reference proteome</keyword>
<gene>
    <name evidence="1" type="ORF">DPMN_194273</name>
</gene>
<reference evidence="1" key="1">
    <citation type="journal article" date="2019" name="bioRxiv">
        <title>The Genome of the Zebra Mussel, Dreissena polymorpha: A Resource for Invasive Species Research.</title>
        <authorList>
            <person name="McCartney M.A."/>
            <person name="Auch B."/>
            <person name="Kono T."/>
            <person name="Mallez S."/>
            <person name="Zhang Y."/>
            <person name="Obille A."/>
            <person name="Becker A."/>
            <person name="Abrahante J.E."/>
            <person name="Garbe J."/>
            <person name="Badalamenti J.P."/>
            <person name="Herman A."/>
            <person name="Mangelson H."/>
            <person name="Liachko I."/>
            <person name="Sullivan S."/>
            <person name="Sone E.D."/>
            <person name="Koren S."/>
            <person name="Silverstein K.A.T."/>
            <person name="Beckman K.B."/>
            <person name="Gohl D.M."/>
        </authorList>
    </citation>
    <scope>NUCLEOTIDE SEQUENCE</scope>
    <source>
        <strain evidence="1">Duluth1</strain>
        <tissue evidence="1">Whole animal</tissue>
    </source>
</reference>
<evidence type="ECO:0000313" key="2">
    <source>
        <dbReference type="Proteomes" id="UP000828390"/>
    </source>
</evidence>
<protein>
    <submittedName>
        <fullName evidence="1">Uncharacterized protein</fullName>
    </submittedName>
</protein>
<sequence>MTARRRISFPGIISSSPVVPSGTYRQPASSRRLGSGRVSVAAPMSGLSAKHPGHGARCF</sequence>
<proteinExistence type="predicted"/>
<comment type="caution">
    <text evidence="1">The sequence shown here is derived from an EMBL/GenBank/DDBJ whole genome shotgun (WGS) entry which is preliminary data.</text>
</comment>
<reference evidence="1" key="2">
    <citation type="submission" date="2020-11" db="EMBL/GenBank/DDBJ databases">
        <authorList>
            <person name="McCartney M.A."/>
            <person name="Auch B."/>
            <person name="Kono T."/>
            <person name="Mallez S."/>
            <person name="Becker A."/>
            <person name="Gohl D.M."/>
            <person name="Silverstein K.A.T."/>
            <person name="Koren S."/>
            <person name="Bechman K.B."/>
            <person name="Herman A."/>
            <person name="Abrahante J.E."/>
            <person name="Garbe J."/>
        </authorList>
    </citation>
    <scope>NUCLEOTIDE SEQUENCE</scope>
    <source>
        <strain evidence="1">Duluth1</strain>
        <tissue evidence="1">Whole animal</tissue>
    </source>
</reference>
<dbReference type="EMBL" id="JAIWYP010000022">
    <property type="protein sequence ID" value="KAH3692433.1"/>
    <property type="molecule type" value="Genomic_DNA"/>
</dbReference>
<dbReference type="Proteomes" id="UP000828390">
    <property type="component" value="Unassembled WGS sequence"/>
</dbReference>
<dbReference type="AlphaFoldDB" id="A0A9D4BES9"/>